<dbReference type="AlphaFoldDB" id="T1I074"/>
<protein>
    <submittedName>
        <fullName evidence="1">Uncharacterized protein</fullName>
    </submittedName>
</protein>
<sequence>MLPVKVLDLFMFITIQRLYEILGAIREFTRFGNVTGQGTDVIRDAVTSAAKLILSGVDHTTNLATLVVTAVATIKSQVLTGGSSLGIQALQLADTVGEIIPLGEMPMKLATAVGKVSMEAVNSVGQQTVKSGLDVEGTVVNVIEQATKYTTGTLRNLSAAGTGFIKSAVSSMLKGVGGVLDAGLDAVKKVISGGK</sequence>
<dbReference type="EnsemblMetazoa" id="RPRC009694-RA">
    <property type="protein sequence ID" value="RPRC009694-PA"/>
    <property type="gene ID" value="RPRC009694"/>
</dbReference>
<evidence type="ECO:0000313" key="2">
    <source>
        <dbReference type="Proteomes" id="UP000015103"/>
    </source>
</evidence>
<reference evidence="1" key="1">
    <citation type="submission" date="2015-05" db="UniProtKB">
        <authorList>
            <consortium name="EnsemblMetazoa"/>
        </authorList>
    </citation>
    <scope>IDENTIFICATION</scope>
</reference>
<dbReference type="InParanoid" id="T1I074"/>
<accession>T1I074</accession>
<name>T1I074_RHOPR</name>
<evidence type="ECO:0000313" key="1">
    <source>
        <dbReference type="EnsemblMetazoa" id="RPRC009694-PA"/>
    </source>
</evidence>
<dbReference type="HOGENOM" id="CLU_1397948_0_0_1"/>
<proteinExistence type="predicted"/>
<dbReference type="VEuPathDB" id="VectorBase:RPRC009694"/>
<keyword evidence="2" id="KW-1185">Reference proteome</keyword>
<dbReference type="EMBL" id="ACPB03019516">
    <property type="status" value="NOT_ANNOTATED_CDS"/>
    <property type="molecule type" value="Genomic_DNA"/>
</dbReference>
<organism evidence="1 2">
    <name type="scientific">Rhodnius prolixus</name>
    <name type="common">Triatomid bug</name>
    <dbReference type="NCBI Taxonomy" id="13249"/>
    <lineage>
        <taxon>Eukaryota</taxon>
        <taxon>Metazoa</taxon>
        <taxon>Ecdysozoa</taxon>
        <taxon>Arthropoda</taxon>
        <taxon>Hexapoda</taxon>
        <taxon>Insecta</taxon>
        <taxon>Pterygota</taxon>
        <taxon>Neoptera</taxon>
        <taxon>Paraneoptera</taxon>
        <taxon>Hemiptera</taxon>
        <taxon>Heteroptera</taxon>
        <taxon>Panheteroptera</taxon>
        <taxon>Cimicomorpha</taxon>
        <taxon>Reduviidae</taxon>
        <taxon>Triatominae</taxon>
        <taxon>Rhodnius</taxon>
    </lineage>
</organism>
<dbReference type="Proteomes" id="UP000015103">
    <property type="component" value="Unassembled WGS sequence"/>
</dbReference>